<name>G0N205_CAEBE</name>
<reference evidence="4" key="1">
    <citation type="submission" date="2011-07" db="EMBL/GenBank/DDBJ databases">
        <authorList>
            <consortium name="Caenorhabditis brenneri Sequencing and Analysis Consortium"/>
            <person name="Wilson R.K."/>
        </authorList>
    </citation>
    <scope>NUCLEOTIDE SEQUENCE [LARGE SCALE GENOMIC DNA]</scope>
    <source>
        <strain evidence="4">PB2801</strain>
    </source>
</reference>
<proteinExistence type="predicted"/>
<dbReference type="OrthoDB" id="5800423at2759"/>
<dbReference type="Gene3D" id="3.30.160.60">
    <property type="entry name" value="Classic Zinc Finger"/>
    <property type="match status" value="1"/>
</dbReference>
<keyword evidence="4" id="KW-1185">Reference proteome</keyword>
<dbReference type="HOGENOM" id="CLU_804692_0_0_1"/>
<keyword evidence="1" id="KW-0862">Zinc</keyword>
<protein>
    <recommendedName>
        <fullName evidence="2">B box-type domain-containing protein</fullName>
    </recommendedName>
</protein>
<dbReference type="STRING" id="135651.G0N205"/>
<dbReference type="CDD" id="cd19774">
    <property type="entry name" value="Bbox2_TRIM23_C-IX_rpt2"/>
    <property type="match status" value="1"/>
</dbReference>
<sequence length="345" mass="39962">MPIFGDVDIQPTNCLILALVDKLEEDRRKKAANVVTDPFLPCHEDHNHESDVWCQDCKQTYCNDCDRTVCHRSKVLRRHKRVPVSLRPVREIPACPIHPEKDASYVCLIILNQNQLFPDPTCSATIYCTLCQKARTHKGHKSKKIEEHLESNRKKLDELHNRITVSVNVLKKKSNDSEEAWKTFVDKEKIASGRKKIEDYHNRQLELALSRYDNWVEVMKEEFHEEHIKCSADWHLQERILKRVSNKRMRKDTLYDINSIMEESIRNVADEEKTYPTLQDYDFPDGMGPIGPVVVRRNDDRTIPVEMPVQRAPDPVPEQLDAPGNPVVIDVGDEVVVDVAEDDDI</sequence>
<dbReference type="GO" id="GO:0008270">
    <property type="term" value="F:zinc ion binding"/>
    <property type="evidence" value="ECO:0007669"/>
    <property type="project" value="UniProtKB-KW"/>
</dbReference>
<dbReference type="InterPro" id="IPR000315">
    <property type="entry name" value="Znf_B-box"/>
</dbReference>
<evidence type="ECO:0000313" key="3">
    <source>
        <dbReference type="EMBL" id="EGT50297.1"/>
    </source>
</evidence>
<accession>G0N205</accession>
<dbReference type="InParanoid" id="G0N205"/>
<evidence type="ECO:0000256" key="1">
    <source>
        <dbReference type="PROSITE-ProRule" id="PRU00024"/>
    </source>
</evidence>
<keyword evidence="1" id="KW-0479">Metal-binding</keyword>
<dbReference type="AlphaFoldDB" id="G0N205"/>
<evidence type="ECO:0000313" key="4">
    <source>
        <dbReference type="Proteomes" id="UP000008068"/>
    </source>
</evidence>
<dbReference type="PROSITE" id="PS50119">
    <property type="entry name" value="ZF_BBOX"/>
    <property type="match status" value="1"/>
</dbReference>
<dbReference type="Proteomes" id="UP000008068">
    <property type="component" value="Unassembled WGS sequence"/>
</dbReference>
<evidence type="ECO:0000259" key="2">
    <source>
        <dbReference type="PROSITE" id="PS50119"/>
    </source>
</evidence>
<keyword evidence="1" id="KW-0863">Zinc-finger</keyword>
<gene>
    <name evidence="3" type="ORF">CAEBREN_13778</name>
</gene>
<organism evidence="4">
    <name type="scientific">Caenorhabditis brenneri</name>
    <name type="common">Nematode worm</name>
    <dbReference type="NCBI Taxonomy" id="135651"/>
    <lineage>
        <taxon>Eukaryota</taxon>
        <taxon>Metazoa</taxon>
        <taxon>Ecdysozoa</taxon>
        <taxon>Nematoda</taxon>
        <taxon>Chromadorea</taxon>
        <taxon>Rhabditida</taxon>
        <taxon>Rhabditina</taxon>
        <taxon>Rhabditomorpha</taxon>
        <taxon>Rhabditoidea</taxon>
        <taxon>Rhabditidae</taxon>
        <taxon>Peloderinae</taxon>
        <taxon>Caenorhabditis</taxon>
    </lineage>
</organism>
<dbReference type="EMBL" id="GL379828">
    <property type="protein sequence ID" value="EGT50297.1"/>
    <property type="molecule type" value="Genomic_DNA"/>
</dbReference>
<feature type="domain" description="B box-type" evidence="2">
    <location>
        <begin position="37"/>
        <end position="84"/>
    </location>
</feature>